<feature type="transmembrane region" description="Helical" evidence="5">
    <location>
        <begin position="246"/>
        <end position="265"/>
    </location>
</feature>
<evidence type="ECO:0000256" key="2">
    <source>
        <dbReference type="ARBA" id="ARBA00022692"/>
    </source>
</evidence>
<feature type="transmembrane region" description="Helical" evidence="5">
    <location>
        <begin position="277"/>
        <end position="296"/>
    </location>
</feature>
<organism evidence="6 7">
    <name type="scientific">Labrys neptuniae</name>
    <dbReference type="NCBI Taxonomy" id="376174"/>
    <lineage>
        <taxon>Bacteria</taxon>
        <taxon>Pseudomonadati</taxon>
        <taxon>Pseudomonadota</taxon>
        <taxon>Alphaproteobacteria</taxon>
        <taxon>Hyphomicrobiales</taxon>
        <taxon>Xanthobacteraceae</taxon>
        <taxon>Labrys</taxon>
    </lineage>
</organism>
<dbReference type="InterPro" id="IPR036259">
    <property type="entry name" value="MFS_trans_sf"/>
</dbReference>
<gene>
    <name evidence="6" type="ORF">ACETRX_06435</name>
</gene>
<feature type="transmembrane region" description="Helical" evidence="5">
    <location>
        <begin position="333"/>
        <end position="351"/>
    </location>
</feature>
<dbReference type="Pfam" id="PF07690">
    <property type="entry name" value="MFS_1"/>
    <property type="match status" value="1"/>
</dbReference>
<dbReference type="SUPFAM" id="SSF103473">
    <property type="entry name" value="MFS general substrate transporter"/>
    <property type="match status" value="1"/>
</dbReference>
<dbReference type="EMBL" id="JBHGPK010000001">
    <property type="protein sequence ID" value="MFC2249243.1"/>
    <property type="molecule type" value="Genomic_DNA"/>
</dbReference>
<feature type="transmembrane region" description="Helical" evidence="5">
    <location>
        <begin position="302"/>
        <end position="321"/>
    </location>
</feature>
<dbReference type="RefSeq" id="WP_394309272.1">
    <property type="nucleotide sequence ID" value="NZ_JBHGPK010000001.1"/>
</dbReference>
<evidence type="ECO:0000313" key="7">
    <source>
        <dbReference type="Proteomes" id="UP001595190"/>
    </source>
</evidence>
<keyword evidence="2 5" id="KW-0812">Transmembrane</keyword>
<dbReference type="PANTHER" id="PTHR23514">
    <property type="entry name" value="BYPASS OF STOP CODON PROTEIN 6"/>
    <property type="match status" value="1"/>
</dbReference>
<feature type="transmembrane region" description="Helical" evidence="5">
    <location>
        <begin position="100"/>
        <end position="121"/>
    </location>
</feature>
<feature type="transmembrane region" description="Helical" evidence="5">
    <location>
        <begin position="47"/>
        <end position="71"/>
    </location>
</feature>
<reference evidence="6 7" key="1">
    <citation type="submission" date="2024-09" db="EMBL/GenBank/DDBJ databases">
        <title>Description of Labrys sedimenti sp. nov., isolated from a diclofenac-degrading enrichment culture, and genome-based reclassification of Labrys portucalensis as a later heterotypic synonym of Labrys neptuniae.</title>
        <authorList>
            <person name="Tancsics A."/>
            <person name="Csepanyi A."/>
        </authorList>
    </citation>
    <scope>NUCLEOTIDE SEQUENCE [LARGE SCALE GENOMIC DNA]</scope>
    <source>
        <strain evidence="6 7">LMG 23412</strain>
    </source>
</reference>
<protein>
    <submittedName>
        <fullName evidence="6">MFS transporter</fullName>
    </submittedName>
</protein>
<feature type="transmembrane region" description="Helical" evidence="5">
    <location>
        <begin position="363"/>
        <end position="382"/>
    </location>
</feature>
<proteinExistence type="predicted"/>
<evidence type="ECO:0000313" key="6">
    <source>
        <dbReference type="EMBL" id="MFC2249243.1"/>
    </source>
</evidence>
<evidence type="ECO:0000256" key="1">
    <source>
        <dbReference type="ARBA" id="ARBA00004141"/>
    </source>
</evidence>
<dbReference type="PANTHER" id="PTHR23514:SF13">
    <property type="entry name" value="INNER MEMBRANE PROTEIN YBJJ"/>
    <property type="match status" value="1"/>
</dbReference>
<evidence type="ECO:0000256" key="4">
    <source>
        <dbReference type="ARBA" id="ARBA00023136"/>
    </source>
</evidence>
<feature type="transmembrane region" description="Helical" evidence="5">
    <location>
        <begin position="142"/>
        <end position="162"/>
    </location>
</feature>
<dbReference type="CDD" id="cd17393">
    <property type="entry name" value="MFS_MosC_like"/>
    <property type="match status" value="1"/>
</dbReference>
<feature type="transmembrane region" description="Helical" evidence="5">
    <location>
        <begin position="208"/>
        <end position="234"/>
    </location>
</feature>
<keyword evidence="3 5" id="KW-1133">Transmembrane helix</keyword>
<name>A0ABV6ZAL4_9HYPH</name>
<sequence length="395" mass="40609">MSETSSYRPGWRVWHPTASTFYVNGALYGVWATQIPLAKERLGLDPIVLSIVLLMLGAGAVLAMAGSGWIIQRLGTAALIRLSGVIFLALLPAIPLMPDVWLLSGIVFLFGASGGCMDVAMNADAARIEKQVGRPYMSSFHGMWSLGGLTGAGIATLMLRWTDGASQALIVTVALAVIFAWGQRGLAPGKVAATADAGTGKSPSLRPAFLAVVVGLMAALAFSGEGVVLDWAAIFLREQLGAGQELANVGYAVFAGAMASVRFLGDPIRRHVDGVHLVRGGCLLALIGLLMGPLSGNVYVAILGYGLTGIGFANVVPVLFSTAGAMPRPEVQIATVSTMGYAGLLAAPPLLGTVAHVSTLAGIFYVAAVFTVIIALLAPVCAPRGASGRPATEAG</sequence>
<feature type="transmembrane region" description="Helical" evidence="5">
    <location>
        <begin position="168"/>
        <end position="187"/>
    </location>
</feature>
<comment type="subcellular location">
    <subcellularLocation>
        <location evidence="1">Membrane</location>
        <topology evidence="1">Multi-pass membrane protein</topology>
    </subcellularLocation>
</comment>
<comment type="caution">
    <text evidence="6">The sequence shown here is derived from an EMBL/GenBank/DDBJ whole genome shotgun (WGS) entry which is preliminary data.</text>
</comment>
<feature type="transmembrane region" description="Helical" evidence="5">
    <location>
        <begin position="78"/>
        <end position="94"/>
    </location>
</feature>
<dbReference type="InterPro" id="IPR051788">
    <property type="entry name" value="MFS_Transporter"/>
</dbReference>
<dbReference type="InterPro" id="IPR011701">
    <property type="entry name" value="MFS"/>
</dbReference>
<keyword evidence="4 5" id="KW-0472">Membrane</keyword>
<evidence type="ECO:0000256" key="3">
    <source>
        <dbReference type="ARBA" id="ARBA00022989"/>
    </source>
</evidence>
<dbReference type="Gene3D" id="1.20.1250.20">
    <property type="entry name" value="MFS general substrate transporter like domains"/>
    <property type="match status" value="2"/>
</dbReference>
<dbReference type="Proteomes" id="UP001595190">
    <property type="component" value="Unassembled WGS sequence"/>
</dbReference>
<accession>A0ABV6ZAL4</accession>
<evidence type="ECO:0000256" key="5">
    <source>
        <dbReference type="SAM" id="Phobius"/>
    </source>
</evidence>